<dbReference type="InterPro" id="IPR012902">
    <property type="entry name" value="N_methyl_site"/>
</dbReference>
<evidence type="ECO:0000313" key="13">
    <source>
        <dbReference type="EMBL" id="QEA40849.1"/>
    </source>
</evidence>
<evidence type="ECO:0000256" key="3">
    <source>
        <dbReference type="ARBA" id="ARBA00022475"/>
    </source>
</evidence>
<dbReference type="Pfam" id="PF07963">
    <property type="entry name" value="N_methyl"/>
    <property type="match status" value="1"/>
</dbReference>
<feature type="transmembrane region" description="Helical" evidence="11">
    <location>
        <begin position="12"/>
        <end position="30"/>
    </location>
</feature>
<sequence>MQSAQGFTLIELIATVVLIAIVSTLAIPAWQSSVQRSQVASDARTLSQAFTLARSEAVTRGVQVSVCPLSMTAAATRCGDDWQDGWLVYLGNSDNFQTDKRLRVYQGSQAREIAGKSTRVTFNPRGMASAFSSWSFCSGDHGMSIFLARSGRIGKIPKGSCQ</sequence>
<dbReference type="Proteomes" id="UP000321272">
    <property type="component" value="Chromosome"/>
</dbReference>
<dbReference type="NCBIfam" id="TIGR02532">
    <property type="entry name" value="IV_pilin_GFxxxE"/>
    <property type="match status" value="1"/>
</dbReference>
<reference evidence="13 14" key="1">
    <citation type="submission" date="2019-06" db="EMBL/GenBank/DDBJ databases">
        <title>Genome analyses of bacteria isolated from kimchi.</title>
        <authorList>
            <person name="Lee S."/>
            <person name="Ahn S."/>
            <person name="Roh S."/>
        </authorList>
    </citation>
    <scope>NUCLEOTIDE SEQUENCE [LARGE SCALE GENOMIC DNA]</scope>
    <source>
        <strain evidence="13 14">CBA4606</strain>
    </source>
</reference>
<dbReference type="Gene3D" id="3.55.40.10">
    <property type="entry name" value="minor pseudopilin epsh domain"/>
    <property type="match status" value="1"/>
</dbReference>
<keyword evidence="7 11" id="KW-1133">Transmembrane helix</keyword>
<comment type="similarity">
    <text evidence="9">Belongs to the GSP H family.</text>
</comment>
<dbReference type="OrthoDB" id="6182870at2"/>
<keyword evidence="6 11" id="KW-0812">Transmembrane</keyword>
<evidence type="ECO:0000313" key="14">
    <source>
        <dbReference type="Proteomes" id="UP000321272"/>
    </source>
</evidence>
<keyword evidence="4" id="KW-0488">Methylation</keyword>
<keyword evidence="5" id="KW-0997">Cell inner membrane</keyword>
<dbReference type="GO" id="GO:0005886">
    <property type="term" value="C:plasma membrane"/>
    <property type="evidence" value="ECO:0007669"/>
    <property type="project" value="UniProtKB-SubCell"/>
</dbReference>
<dbReference type="GO" id="GO:0015628">
    <property type="term" value="P:protein secretion by the type II secretion system"/>
    <property type="evidence" value="ECO:0007669"/>
    <property type="project" value="InterPro"/>
</dbReference>
<dbReference type="Pfam" id="PF12019">
    <property type="entry name" value="GspH"/>
    <property type="match status" value="1"/>
</dbReference>
<evidence type="ECO:0000259" key="12">
    <source>
        <dbReference type="Pfam" id="PF12019"/>
    </source>
</evidence>
<dbReference type="SUPFAM" id="SSF54523">
    <property type="entry name" value="Pili subunits"/>
    <property type="match status" value="1"/>
</dbReference>
<dbReference type="PROSITE" id="PS00409">
    <property type="entry name" value="PROKAR_NTER_METHYL"/>
    <property type="match status" value="1"/>
</dbReference>
<dbReference type="InterPro" id="IPR045584">
    <property type="entry name" value="Pilin-like"/>
</dbReference>
<comment type="subcellular location">
    <subcellularLocation>
        <location evidence="1">Cell inner membrane</location>
        <topology evidence="1">Single-pass membrane protein</topology>
    </subcellularLocation>
</comment>
<evidence type="ECO:0000256" key="2">
    <source>
        <dbReference type="ARBA" id="ARBA00021549"/>
    </source>
</evidence>
<gene>
    <name evidence="13" type="ORF">FGL86_06940</name>
</gene>
<dbReference type="KEGG" id="paur:FGL86_06940"/>
<dbReference type="RefSeq" id="WP_147186112.1">
    <property type="nucleotide sequence ID" value="NZ_CP042382.1"/>
</dbReference>
<organism evidence="13 14">
    <name type="scientific">Pistricoccus aurantiacus</name>
    <dbReference type="NCBI Taxonomy" id="1883414"/>
    <lineage>
        <taxon>Bacteria</taxon>
        <taxon>Pseudomonadati</taxon>
        <taxon>Pseudomonadota</taxon>
        <taxon>Gammaproteobacteria</taxon>
        <taxon>Oceanospirillales</taxon>
        <taxon>Halomonadaceae</taxon>
        <taxon>Pistricoccus</taxon>
    </lineage>
</organism>
<dbReference type="AlphaFoldDB" id="A0A5B8SV59"/>
<dbReference type="GO" id="GO:0015627">
    <property type="term" value="C:type II protein secretion system complex"/>
    <property type="evidence" value="ECO:0007669"/>
    <property type="project" value="InterPro"/>
</dbReference>
<keyword evidence="3" id="KW-1003">Cell membrane</keyword>
<evidence type="ECO:0000256" key="1">
    <source>
        <dbReference type="ARBA" id="ARBA00004377"/>
    </source>
</evidence>
<protein>
    <recommendedName>
        <fullName evidence="2">Type II secretion system protein H</fullName>
    </recommendedName>
    <alternativeName>
        <fullName evidence="10">General secretion pathway protein H</fullName>
    </alternativeName>
</protein>
<evidence type="ECO:0000256" key="4">
    <source>
        <dbReference type="ARBA" id="ARBA00022481"/>
    </source>
</evidence>
<evidence type="ECO:0000256" key="5">
    <source>
        <dbReference type="ARBA" id="ARBA00022519"/>
    </source>
</evidence>
<name>A0A5B8SV59_9GAMM</name>
<proteinExistence type="inferred from homology"/>
<keyword evidence="8 11" id="KW-0472">Membrane</keyword>
<dbReference type="InterPro" id="IPR022346">
    <property type="entry name" value="T2SS_GspH"/>
</dbReference>
<dbReference type="EMBL" id="CP042382">
    <property type="protein sequence ID" value="QEA40849.1"/>
    <property type="molecule type" value="Genomic_DNA"/>
</dbReference>
<evidence type="ECO:0000256" key="10">
    <source>
        <dbReference type="ARBA" id="ARBA00030775"/>
    </source>
</evidence>
<accession>A0A5B8SV59</accession>
<evidence type="ECO:0000256" key="6">
    <source>
        <dbReference type="ARBA" id="ARBA00022692"/>
    </source>
</evidence>
<feature type="domain" description="General secretion pathway GspH" evidence="12">
    <location>
        <begin position="43"/>
        <end position="151"/>
    </location>
</feature>
<evidence type="ECO:0000256" key="11">
    <source>
        <dbReference type="SAM" id="Phobius"/>
    </source>
</evidence>
<keyword evidence="14" id="KW-1185">Reference proteome</keyword>
<evidence type="ECO:0000256" key="8">
    <source>
        <dbReference type="ARBA" id="ARBA00023136"/>
    </source>
</evidence>
<evidence type="ECO:0000256" key="9">
    <source>
        <dbReference type="ARBA" id="ARBA00025772"/>
    </source>
</evidence>
<evidence type="ECO:0000256" key="7">
    <source>
        <dbReference type="ARBA" id="ARBA00022989"/>
    </source>
</evidence>